<dbReference type="Proteomes" id="UP000002762">
    <property type="component" value="Unassembled WGS sequence"/>
</dbReference>
<protein>
    <submittedName>
        <fullName evidence="2">Uncharacterized protein</fullName>
    </submittedName>
</protein>
<feature type="region of interest" description="Disordered" evidence="1">
    <location>
        <begin position="154"/>
        <end position="187"/>
    </location>
</feature>
<sequence length="187" mass="21036">MACIVNSLDPVAHSGLPTAWRIQKIVRVDVDRAVSPFILLVNIPYDDNLYAWCRDWSEDSYVLFILLSIAQRQYYRKHARHNTAYQACLFVTNPASPQDVTLFDADIPTALPDELDDPRMVPQRRKWLIIHRTRMSIEPRKVFLARLVAALSSRGDGNAADGEGRGNEGRGDGEGRGDRADEEGSGR</sequence>
<dbReference type="InParanoid" id="J5J450"/>
<reference evidence="2 3" key="1">
    <citation type="journal article" date="2012" name="Sci. Rep.">
        <title>Genomic perspectives on the evolution of fungal entomopathogenicity in Beauveria bassiana.</title>
        <authorList>
            <person name="Xiao G."/>
            <person name="Ying S.H."/>
            <person name="Zheng P."/>
            <person name="Wang Z.L."/>
            <person name="Zhang S."/>
            <person name="Xie X.Q."/>
            <person name="Shang Y."/>
            <person name="St Leger R.J."/>
            <person name="Zhao G.P."/>
            <person name="Wang C."/>
            <person name="Feng M.G."/>
        </authorList>
    </citation>
    <scope>NUCLEOTIDE SEQUENCE [LARGE SCALE GENOMIC DNA]</scope>
    <source>
        <strain evidence="2 3">ARSEF 2860</strain>
    </source>
</reference>
<dbReference type="GeneID" id="19892569"/>
<name>J5J450_BEAB2</name>
<evidence type="ECO:0000313" key="3">
    <source>
        <dbReference type="Proteomes" id="UP000002762"/>
    </source>
</evidence>
<dbReference type="AlphaFoldDB" id="J5J450"/>
<feature type="compositionally biased region" description="Basic and acidic residues" evidence="1">
    <location>
        <begin position="162"/>
        <end position="187"/>
    </location>
</feature>
<evidence type="ECO:0000313" key="2">
    <source>
        <dbReference type="EMBL" id="EJP61478.1"/>
    </source>
</evidence>
<gene>
    <name evidence="2" type="ORF">BBA_09557</name>
</gene>
<dbReference type="RefSeq" id="XP_008602876.1">
    <property type="nucleotide sequence ID" value="XM_008604654.1"/>
</dbReference>
<dbReference type="OrthoDB" id="4922434at2759"/>
<accession>J5J450</accession>
<evidence type="ECO:0000256" key="1">
    <source>
        <dbReference type="SAM" id="MobiDB-lite"/>
    </source>
</evidence>
<organism evidence="2 3">
    <name type="scientific">Beauveria bassiana (strain ARSEF 2860)</name>
    <name type="common">White muscardine disease fungus</name>
    <name type="synonym">Tritirachium shiotae</name>
    <dbReference type="NCBI Taxonomy" id="655819"/>
    <lineage>
        <taxon>Eukaryota</taxon>
        <taxon>Fungi</taxon>
        <taxon>Dikarya</taxon>
        <taxon>Ascomycota</taxon>
        <taxon>Pezizomycotina</taxon>
        <taxon>Sordariomycetes</taxon>
        <taxon>Hypocreomycetidae</taxon>
        <taxon>Hypocreales</taxon>
        <taxon>Cordycipitaceae</taxon>
        <taxon>Beauveria</taxon>
    </lineage>
</organism>
<dbReference type="EMBL" id="JH725207">
    <property type="protein sequence ID" value="EJP61478.1"/>
    <property type="molecule type" value="Genomic_DNA"/>
</dbReference>
<dbReference type="HOGENOM" id="CLU_1447411_0_0_1"/>
<proteinExistence type="predicted"/>
<keyword evidence="3" id="KW-1185">Reference proteome</keyword>